<dbReference type="OrthoDB" id="5241755at2"/>
<name>W0RFM5_9BACT</name>
<accession>W0RFM5</accession>
<dbReference type="KEGG" id="gba:J421_2367"/>
<evidence type="ECO:0000313" key="2">
    <source>
        <dbReference type="EMBL" id="AHG89904.1"/>
    </source>
</evidence>
<dbReference type="HOGENOM" id="CLU_1007451_0_0_0"/>
<dbReference type="AlphaFoldDB" id="W0RFM5"/>
<sequence length="282" mass="29515">MPNDPRPPLPARPALDRAAVERVLARAAELQGAGAEAPETGALTEAQVLEVAREAGIAPDLVRRAIAEERTRVVLPEEHGLAARIAGPGTVSAARIVRGAPAQVAGTLEPWLEREACLRVLRRVGERTLWEPRSDFVGNLKRGLSGNEARILRGLSALALTMTDAGEGQTLVRLDADLSGGRRQRLTAGSVAATGGALAGAGMIGVGVVAHALLAVVVPIAALPLLAGAGVGWALARGHRTRAERVQMALEHVLDQLERGELGPGRGAPLLDVLHEMRRALR</sequence>
<evidence type="ECO:0000313" key="3">
    <source>
        <dbReference type="Proteomes" id="UP000019151"/>
    </source>
</evidence>
<dbReference type="EMBL" id="CP007128">
    <property type="protein sequence ID" value="AHG89904.1"/>
    <property type="molecule type" value="Genomic_DNA"/>
</dbReference>
<dbReference type="eggNOG" id="ENOG5034BX2">
    <property type="taxonomic scope" value="Bacteria"/>
</dbReference>
<dbReference type="InParanoid" id="W0RFM5"/>
<proteinExistence type="predicted"/>
<feature type="transmembrane region" description="Helical" evidence="1">
    <location>
        <begin position="212"/>
        <end position="236"/>
    </location>
</feature>
<protein>
    <submittedName>
        <fullName evidence="2">Uncharacterized protein</fullName>
    </submittedName>
</protein>
<keyword evidence="1" id="KW-1133">Transmembrane helix</keyword>
<evidence type="ECO:0000256" key="1">
    <source>
        <dbReference type="SAM" id="Phobius"/>
    </source>
</evidence>
<keyword evidence="1" id="KW-0812">Transmembrane</keyword>
<organism evidence="2 3">
    <name type="scientific">Gemmatirosa kalamazoonensis</name>
    <dbReference type="NCBI Taxonomy" id="861299"/>
    <lineage>
        <taxon>Bacteria</taxon>
        <taxon>Pseudomonadati</taxon>
        <taxon>Gemmatimonadota</taxon>
        <taxon>Gemmatimonadia</taxon>
        <taxon>Gemmatimonadales</taxon>
        <taxon>Gemmatimonadaceae</taxon>
        <taxon>Gemmatirosa</taxon>
    </lineage>
</organism>
<reference evidence="2 3" key="1">
    <citation type="journal article" date="2014" name="Genome Announc.">
        <title>Genome Sequence and Methylome of Soil Bacterium Gemmatirosa kalamazoonensis KBS708T, a Member of the Rarely Cultivated Gemmatimonadetes Phylum.</title>
        <authorList>
            <person name="Debruyn J.M."/>
            <person name="Radosevich M."/>
            <person name="Wommack K.E."/>
            <person name="Polson S.W."/>
            <person name="Hauser L.J."/>
            <person name="Fawaz M.N."/>
            <person name="Korlach J."/>
            <person name="Tsai Y.C."/>
        </authorList>
    </citation>
    <scope>NUCLEOTIDE SEQUENCE [LARGE SCALE GENOMIC DNA]</scope>
    <source>
        <strain evidence="2 3">KBS708</strain>
    </source>
</reference>
<dbReference type="RefSeq" id="WP_025411383.1">
    <property type="nucleotide sequence ID" value="NZ_CP007128.1"/>
</dbReference>
<gene>
    <name evidence="2" type="ORF">J421_2367</name>
</gene>
<keyword evidence="1" id="KW-0472">Membrane</keyword>
<feature type="transmembrane region" description="Helical" evidence="1">
    <location>
        <begin position="186"/>
        <end position="206"/>
    </location>
</feature>
<dbReference type="STRING" id="861299.J421_2367"/>
<keyword evidence="3" id="KW-1185">Reference proteome</keyword>
<dbReference type="Proteomes" id="UP000019151">
    <property type="component" value="Chromosome"/>
</dbReference>